<gene>
    <name evidence="3" type="ORF">SAMN04488116_2709</name>
</gene>
<evidence type="ECO:0000313" key="4">
    <source>
        <dbReference type="Proteomes" id="UP000184532"/>
    </source>
</evidence>
<dbReference type="STRING" id="570519.SAMN04488116_2709"/>
<dbReference type="Gene3D" id="1.10.238.10">
    <property type="entry name" value="EF-hand"/>
    <property type="match status" value="1"/>
</dbReference>
<dbReference type="GO" id="GO:0005509">
    <property type="term" value="F:calcium ion binding"/>
    <property type="evidence" value="ECO:0007669"/>
    <property type="project" value="InterPro"/>
</dbReference>
<evidence type="ECO:0000256" key="1">
    <source>
        <dbReference type="SAM" id="SignalP"/>
    </source>
</evidence>
<dbReference type="InterPro" id="IPR002048">
    <property type="entry name" value="EF_hand_dom"/>
</dbReference>
<dbReference type="InterPro" id="IPR018247">
    <property type="entry name" value="EF_Hand_1_Ca_BS"/>
</dbReference>
<name>A0A1M5N866_9FLAO</name>
<dbReference type="PROSITE" id="PS50222">
    <property type="entry name" value="EF_HAND_2"/>
    <property type="match status" value="1"/>
</dbReference>
<sequence>MNNNVKLASLMALFSIIGISQVSAQQNRNREQQGPPSFDVLLEKMDTNEDGKLSEAEVKGPLKKDFTKVDLNEDGYITEEEFKKAPKPKRPPKRQ</sequence>
<dbReference type="RefSeq" id="WP_084732652.1">
    <property type="nucleotide sequence ID" value="NZ_FQWL01000004.1"/>
</dbReference>
<evidence type="ECO:0000259" key="2">
    <source>
        <dbReference type="PROSITE" id="PS50222"/>
    </source>
</evidence>
<keyword evidence="4" id="KW-1185">Reference proteome</keyword>
<evidence type="ECO:0000313" key="3">
    <source>
        <dbReference type="EMBL" id="SHG85655.1"/>
    </source>
</evidence>
<feature type="domain" description="EF-hand" evidence="2">
    <location>
        <begin position="57"/>
        <end position="92"/>
    </location>
</feature>
<dbReference type="SUPFAM" id="SSF47473">
    <property type="entry name" value="EF-hand"/>
    <property type="match status" value="1"/>
</dbReference>
<feature type="signal peptide" evidence="1">
    <location>
        <begin position="1"/>
        <end position="24"/>
    </location>
</feature>
<dbReference type="InterPro" id="IPR011992">
    <property type="entry name" value="EF-hand-dom_pair"/>
</dbReference>
<dbReference type="Proteomes" id="UP000184532">
    <property type="component" value="Unassembled WGS sequence"/>
</dbReference>
<organism evidence="3 4">
    <name type="scientific">Flagellimonas flava</name>
    <dbReference type="NCBI Taxonomy" id="570519"/>
    <lineage>
        <taxon>Bacteria</taxon>
        <taxon>Pseudomonadati</taxon>
        <taxon>Bacteroidota</taxon>
        <taxon>Flavobacteriia</taxon>
        <taxon>Flavobacteriales</taxon>
        <taxon>Flavobacteriaceae</taxon>
        <taxon>Flagellimonas</taxon>
    </lineage>
</organism>
<dbReference type="PROSITE" id="PS00018">
    <property type="entry name" value="EF_HAND_1"/>
    <property type="match status" value="1"/>
</dbReference>
<dbReference type="Pfam" id="PF13202">
    <property type="entry name" value="EF-hand_5"/>
    <property type="match status" value="2"/>
</dbReference>
<dbReference type="EMBL" id="FQWL01000004">
    <property type="protein sequence ID" value="SHG85655.1"/>
    <property type="molecule type" value="Genomic_DNA"/>
</dbReference>
<feature type="chain" id="PRO_5012793454" evidence="1">
    <location>
        <begin position="25"/>
        <end position="95"/>
    </location>
</feature>
<keyword evidence="1" id="KW-0732">Signal</keyword>
<accession>A0A1M5N866</accession>
<proteinExistence type="predicted"/>
<protein>
    <submittedName>
        <fullName evidence="3">EF-hand domain pair</fullName>
    </submittedName>
</protein>
<reference evidence="4" key="1">
    <citation type="submission" date="2016-11" db="EMBL/GenBank/DDBJ databases">
        <authorList>
            <person name="Varghese N."/>
            <person name="Submissions S."/>
        </authorList>
    </citation>
    <scope>NUCLEOTIDE SEQUENCE [LARGE SCALE GENOMIC DNA]</scope>
    <source>
        <strain evidence="4">DSM 22638</strain>
    </source>
</reference>
<dbReference type="AlphaFoldDB" id="A0A1M5N866"/>